<keyword evidence="1" id="KW-0472">Membrane</keyword>
<evidence type="ECO:0000313" key="3">
    <source>
        <dbReference type="Proteomes" id="UP000257109"/>
    </source>
</evidence>
<feature type="non-terminal residue" evidence="2">
    <location>
        <position position="1"/>
    </location>
</feature>
<dbReference type="EMBL" id="QJKJ01010336">
    <property type="protein sequence ID" value="RDX73986.1"/>
    <property type="molecule type" value="Genomic_DNA"/>
</dbReference>
<feature type="transmembrane region" description="Helical" evidence="1">
    <location>
        <begin position="61"/>
        <end position="82"/>
    </location>
</feature>
<gene>
    <name evidence="2" type="ORF">CR513_46327</name>
</gene>
<keyword evidence="3" id="KW-1185">Reference proteome</keyword>
<reference evidence="2" key="1">
    <citation type="submission" date="2018-05" db="EMBL/GenBank/DDBJ databases">
        <title>Draft genome of Mucuna pruriens seed.</title>
        <authorList>
            <person name="Nnadi N.E."/>
            <person name="Vos R."/>
            <person name="Hasami M.H."/>
            <person name="Devisetty U.K."/>
            <person name="Aguiy J.C."/>
        </authorList>
    </citation>
    <scope>NUCLEOTIDE SEQUENCE [LARGE SCALE GENOMIC DNA]</scope>
    <source>
        <strain evidence="2">JCA_2017</strain>
    </source>
</reference>
<name>A0A371F6R4_MUCPR</name>
<evidence type="ECO:0000256" key="1">
    <source>
        <dbReference type="SAM" id="Phobius"/>
    </source>
</evidence>
<keyword evidence="1" id="KW-1133">Transmembrane helix</keyword>
<proteinExistence type="predicted"/>
<organism evidence="2 3">
    <name type="scientific">Mucuna pruriens</name>
    <name type="common">Velvet bean</name>
    <name type="synonym">Dolichos pruriens</name>
    <dbReference type="NCBI Taxonomy" id="157652"/>
    <lineage>
        <taxon>Eukaryota</taxon>
        <taxon>Viridiplantae</taxon>
        <taxon>Streptophyta</taxon>
        <taxon>Embryophyta</taxon>
        <taxon>Tracheophyta</taxon>
        <taxon>Spermatophyta</taxon>
        <taxon>Magnoliopsida</taxon>
        <taxon>eudicotyledons</taxon>
        <taxon>Gunneridae</taxon>
        <taxon>Pentapetalae</taxon>
        <taxon>rosids</taxon>
        <taxon>fabids</taxon>
        <taxon>Fabales</taxon>
        <taxon>Fabaceae</taxon>
        <taxon>Papilionoideae</taxon>
        <taxon>50 kb inversion clade</taxon>
        <taxon>NPAAA clade</taxon>
        <taxon>indigoferoid/millettioid clade</taxon>
        <taxon>Phaseoleae</taxon>
        <taxon>Mucuna</taxon>
    </lineage>
</organism>
<dbReference type="AlphaFoldDB" id="A0A371F6R4"/>
<protein>
    <recommendedName>
        <fullName evidence="4">Reverse transcriptase Ty1/copia-type domain-containing protein</fullName>
    </recommendedName>
</protein>
<feature type="transmembrane region" description="Helical" evidence="1">
    <location>
        <begin position="30"/>
        <end position="49"/>
    </location>
</feature>
<accession>A0A371F6R4</accession>
<evidence type="ECO:0000313" key="2">
    <source>
        <dbReference type="EMBL" id="RDX73986.1"/>
    </source>
</evidence>
<evidence type="ECO:0008006" key="4">
    <source>
        <dbReference type="Google" id="ProtNLM"/>
    </source>
</evidence>
<dbReference type="Proteomes" id="UP000257109">
    <property type="component" value="Unassembled WGS sequence"/>
</dbReference>
<keyword evidence="1" id="KW-0812">Transmembrane</keyword>
<sequence length="202" mass="23570">MKKLSYSKGGELFLQLPISDFLSLFHRNYLASYMLSNLILGLIYAYSMVIIPHKKVYMGRIYLKLIIGTLPSLTYISSFVYLNAKRRIQKISYSFPKLITKTRARFRESHKIVKLVALSENKSWEIVLFQKESNLLATNGSLLLKLNANGKIDRYKKKLSTQGYTQVHDVKNIFLNKKLEKEKKERFILVAYVDDMVLNPHR</sequence>
<comment type="caution">
    <text evidence="2">The sequence shown here is derived from an EMBL/GenBank/DDBJ whole genome shotgun (WGS) entry which is preliminary data.</text>
</comment>